<dbReference type="Pfam" id="PF02154">
    <property type="entry name" value="FliM"/>
    <property type="match status" value="1"/>
</dbReference>
<keyword evidence="15" id="KW-1185">Reference proteome</keyword>
<keyword evidence="3 11" id="KW-1003">Cell membrane</keyword>
<dbReference type="SUPFAM" id="SSF103039">
    <property type="entry name" value="CheC-like"/>
    <property type="match status" value="1"/>
</dbReference>
<dbReference type="Gene3D" id="3.40.1550.10">
    <property type="entry name" value="CheC-like"/>
    <property type="match status" value="1"/>
</dbReference>
<evidence type="ECO:0000256" key="11">
    <source>
        <dbReference type="PIRNR" id="PIRNR002888"/>
    </source>
</evidence>
<dbReference type="PRINTS" id="PR00955">
    <property type="entry name" value="FLGMOTORFLIM"/>
</dbReference>
<evidence type="ECO:0000256" key="4">
    <source>
        <dbReference type="ARBA" id="ARBA00022500"/>
    </source>
</evidence>
<organism evidence="14 15">
    <name type="scientific">Gilliamella bombicola</name>
    <dbReference type="NCBI Taxonomy" id="1798182"/>
    <lineage>
        <taxon>Bacteria</taxon>
        <taxon>Pseudomonadati</taxon>
        <taxon>Pseudomonadota</taxon>
        <taxon>Gammaproteobacteria</taxon>
        <taxon>Orbales</taxon>
        <taxon>Orbaceae</taxon>
        <taxon>Gilliamella</taxon>
    </lineage>
</organism>
<reference evidence="15" key="1">
    <citation type="submission" date="2016-08" db="EMBL/GenBank/DDBJ databases">
        <authorList>
            <person name="Varghese N."/>
            <person name="Submissions Spin"/>
        </authorList>
    </citation>
    <scope>NUCLEOTIDE SEQUENCE [LARGE SCALE GENOMIC DNA]</scope>
    <source>
        <strain evidence="15">R-53248</strain>
    </source>
</reference>
<comment type="similarity">
    <text evidence="1 11">Belongs to the FliM family.</text>
</comment>
<dbReference type="GO" id="GO:0071978">
    <property type="term" value="P:bacterial-type flagellum-dependent swarming motility"/>
    <property type="evidence" value="ECO:0007669"/>
    <property type="project" value="TreeGrafter"/>
</dbReference>
<accession>A0A1C4B9Q2</accession>
<dbReference type="SUPFAM" id="SSF101801">
    <property type="entry name" value="Surface presentation of antigens (SPOA)"/>
    <property type="match status" value="1"/>
</dbReference>
<evidence type="ECO:0000256" key="5">
    <source>
        <dbReference type="ARBA" id="ARBA00022519"/>
    </source>
</evidence>
<protein>
    <recommendedName>
        <fullName evidence="2 10">Flagellar motor switch protein FliM</fullName>
    </recommendedName>
</protein>
<gene>
    <name evidence="14" type="ORF">GA0061081_10462</name>
</gene>
<keyword evidence="14" id="KW-0966">Cell projection</keyword>
<evidence type="ECO:0000256" key="7">
    <source>
        <dbReference type="ARBA" id="ARBA00023136"/>
    </source>
</evidence>
<dbReference type="STRING" id="1798182.GA0061081_10462"/>
<dbReference type="NCBIfam" id="TIGR01397">
    <property type="entry name" value="fliM_switch"/>
    <property type="match status" value="1"/>
</dbReference>
<dbReference type="InterPro" id="IPR036429">
    <property type="entry name" value="SpoA-like_sf"/>
</dbReference>
<dbReference type="PIRSF" id="PIRSF002888">
    <property type="entry name" value="FliM"/>
    <property type="match status" value="1"/>
</dbReference>
<dbReference type="CDD" id="cd17908">
    <property type="entry name" value="FliM"/>
    <property type="match status" value="1"/>
</dbReference>
<dbReference type="Proteomes" id="UP000199670">
    <property type="component" value="Unassembled WGS sequence"/>
</dbReference>
<keyword evidence="5 11" id="KW-0997">Cell inner membrane</keyword>
<dbReference type="EMBL" id="FMAQ01000004">
    <property type="protein sequence ID" value="SCC03587.1"/>
    <property type="molecule type" value="Genomic_DNA"/>
</dbReference>
<evidence type="ECO:0000259" key="13">
    <source>
        <dbReference type="Pfam" id="PF01052"/>
    </source>
</evidence>
<evidence type="ECO:0000256" key="12">
    <source>
        <dbReference type="SAM" id="MobiDB-lite"/>
    </source>
</evidence>
<dbReference type="GO" id="GO:0050918">
    <property type="term" value="P:positive chemotaxis"/>
    <property type="evidence" value="ECO:0007669"/>
    <property type="project" value="TreeGrafter"/>
</dbReference>
<evidence type="ECO:0000313" key="14">
    <source>
        <dbReference type="EMBL" id="SCC03587.1"/>
    </source>
</evidence>
<dbReference type="OrthoDB" id="9806941at2"/>
<dbReference type="Gene3D" id="2.30.330.10">
    <property type="entry name" value="SpoA-like"/>
    <property type="match status" value="1"/>
</dbReference>
<proteinExistence type="inferred from homology"/>
<dbReference type="InterPro" id="IPR001543">
    <property type="entry name" value="FliN-like_C"/>
</dbReference>
<dbReference type="AlphaFoldDB" id="A0A1C4B9Q2"/>
<keyword evidence="8 11" id="KW-0975">Bacterial flagellum</keyword>
<evidence type="ECO:0000256" key="9">
    <source>
        <dbReference type="ARBA" id="ARBA00025044"/>
    </source>
</evidence>
<evidence type="ECO:0000313" key="15">
    <source>
        <dbReference type="Proteomes" id="UP000199670"/>
    </source>
</evidence>
<evidence type="ECO:0000256" key="3">
    <source>
        <dbReference type="ARBA" id="ARBA00022475"/>
    </source>
</evidence>
<dbReference type="InterPro" id="IPR001689">
    <property type="entry name" value="Flag_FliM"/>
</dbReference>
<evidence type="ECO:0000256" key="10">
    <source>
        <dbReference type="NCBIfam" id="TIGR01397"/>
    </source>
</evidence>
<keyword evidence="7 11" id="KW-0472">Membrane</keyword>
<evidence type="ECO:0000256" key="1">
    <source>
        <dbReference type="ARBA" id="ARBA00011049"/>
    </source>
</evidence>
<evidence type="ECO:0000256" key="8">
    <source>
        <dbReference type="ARBA" id="ARBA00023143"/>
    </source>
</evidence>
<comment type="function">
    <text evidence="9 11">FliM is one of three proteins (FliG, FliN, FliM) that forms the rotor-mounted switch complex (C ring), located at the base of the basal body. This complex interacts with the CheY and CheZ chemotaxis proteins, in addition to contacting components of the motor that determine the direction of flagellar rotation.</text>
</comment>
<feature type="compositionally biased region" description="Basic and acidic residues" evidence="12">
    <location>
        <begin position="1"/>
        <end position="20"/>
    </location>
</feature>
<feature type="compositionally biased region" description="Polar residues" evidence="12">
    <location>
        <begin position="22"/>
        <end position="43"/>
    </location>
</feature>
<dbReference type="GO" id="GO:0003774">
    <property type="term" value="F:cytoskeletal motor activity"/>
    <property type="evidence" value="ECO:0007669"/>
    <property type="project" value="InterPro"/>
</dbReference>
<dbReference type="PANTHER" id="PTHR30034:SF3">
    <property type="entry name" value="FLAGELLAR MOTOR SWITCH PROTEIN FLIM"/>
    <property type="match status" value="1"/>
</dbReference>
<feature type="region of interest" description="Disordered" evidence="12">
    <location>
        <begin position="1"/>
        <end position="43"/>
    </location>
</feature>
<feature type="domain" description="Flagellar motor switch protein FliN-like C-terminal" evidence="13">
    <location>
        <begin position="272"/>
        <end position="339"/>
    </location>
</feature>
<dbReference type="Pfam" id="PF01052">
    <property type="entry name" value="FliMN_C"/>
    <property type="match status" value="1"/>
</dbReference>
<evidence type="ECO:0000256" key="6">
    <source>
        <dbReference type="ARBA" id="ARBA00022779"/>
    </source>
</evidence>
<dbReference type="RefSeq" id="WP_091347854.1">
    <property type="nucleotide sequence ID" value="NZ_FMAQ01000004.1"/>
</dbReference>
<evidence type="ECO:0000256" key="2">
    <source>
        <dbReference type="ARBA" id="ARBA00021898"/>
    </source>
</evidence>
<dbReference type="GO" id="GO:0005886">
    <property type="term" value="C:plasma membrane"/>
    <property type="evidence" value="ECO:0007669"/>
    <property type="project" value="UniProtKB-SubCell"/>
</dbReference>
<dbReference type="GO" id="GO:0009425">
    <property type="term" value="C:bacterial-type flagellum basal body"/>
    <property type="evidence" value="ECO:0007669"/>
    <property type="project" value="UniProtKB-SubCell"/>
</dbReference>
<name>A0A1C4B9Q2_9GAMM</name>
<comment type="subcellular location">
    <subcellularLocation>
        <location evidence="11">Cell inner membrane</location>
        <topology evidence="11">Peripheral membrane protein</topology>
    </subcellularLocation>
    <subcellularLocation>
        <location evidence="11">Bacterial flagellum basal body</location>
    </subcellularLocation>
</comment>
<keyword evidence="6 11" id="KW-0283">Flagellar rotation</keyword>
<sequence length="353" mass="39915">MSDKHESVASVDKHDNKEQILDYSSTTKENSEKNSNFDSSFNVPTLEKSPDVKPYDLSVKHRFIPERLTALEIINERFARQFRIGLFNRLRRNTDVIASPIEPLTFKEFSELSSATHLNLVHLNPLRGTSLFSFSPELVFIIVDSLFGGDGHSTQIETEGREFTHTEQQIIKKVLELALVIYQKSWVDVYAIETEYVRSEIQSKFTNITNSPDDIVLTSNFKVEVGNSKATFCVCIPYSMVEPIKELLIKPPIEQQTYQDDKVWMSSLTSGIKQSEVELVANFATIHTTVAKLLALKTNDVLMIEKPTNLDVTVGGVPIVTGHYGKTNKQYAIQVEQVINPVLEQLNEGVFND</sequence>
<keyword evidence="14" id="KW-0282">Flagellum</keyword>
<dbReference type="PANTHER" id="PTHR30034">
    <property type="entry name" value="FLAGELLAR MOTOR SWITCH PROTEIN FLIM"/>
    <property type="match status" value="1"/>
</dbReference>
<keyword evidence="14" id="KW-0969">Cilium</keyword>
<dbReference type="InterPro" id="IPR028976">
    <property type="entry name" value="CheC-like_sf"/>
</dbReference>
<keyword evidence="4 11" id="KW-0145">Chemotaxis</keyword>